<proteinExistence type="predicted"/>
<gene>
    <name evidence="1" type="ORF">MQE36_08285</name>
</gene>
<evidence type="ECO:0000313" key="1">
    <source>
        <dbReference type="EMBL" id="UNZ00323.1"/>
    </source>
</evidence>
<reference evidence="1 2" key="1">
    <citation type="journal article" date="2018" name="Int. J. Syst. Evol. Microbiol.">
        <title>Zhouia spongiae sp. nov., isolated from a marine sponge.</title>
        <authorList>
            <person name="Zhuang L."/>
            <person name="Lin B."/>
            <person name="Qin F."/>
            <person name="Luo L."/>
        </authorList>
    </citation>
    <scope>NUCLEOTIDE SEQUENCE [LARGE SCALE GENOMIC DNA]</scope>
    <source>
        <strain evidence="1 2">HN-Y44</strain>
    </source>
</reference>
<protein>
    <submittedName>
        <fullName evidence="1">Uncharacterized protein</fullName>
    </submittedName>
</protein>
<keyword evidence="2" id="KW-1185">Reference proteome</keyword>
<dbReference type="Proteomes" id="UP000829476">
    <property type="component" value="Chromosome"/>
</dbReference>
<evidence type="ECO:0000313" key="2">
    <source>
        <dbReference type="Proteomes" id="UP000829476"/>
    </source>
</evidence>
<sequence length="77" mass="9031">MAELIFTGYDRDNNNLLTWFSKKELNIGDEFSIKVVDVLNNSKPENIKPMMVNENIIEQKLKSYKTLKKELEALRLI</sequence>
<accession>A0ABY3YRW2</accession>
<dbReference type="EMBL" id="CP094326">
    <property type="protein sequence ID" value="UNZ00323.1"/>
    <property type="molecule type" value="Genomic_DNA"/>
</dbReference>
<organism evidence="1 2">
    <name type="scientific">Zhouia spongiae</name>
    <dbReference type="NCBI Taxonomy" id="2202721"/>
    <lineage>
        <taxon>Bacteria</taxon>
        <taxon>Pseudomonadati</taxon>
        <taxon>Bacteroidota</taxon>
        <taxon>Flavobacteriia</taxon>
        <taxon>Flavobacteriales</taxon>
        <taxon>Flavobacteriaceae</taxon>
        <taxon>Zhouia</taxon>
    </lineage>
</organism>
<name>A0ABY3YRW2_9FLAO</name>
<dbReference type="RefSeq" id="WP_242938690.1">
    <property type="nucleotide sequence ID" value="NZ_CP094326.1"/>
</dbReference>